<dbReference type="GO" id="GO:0005506">
    <property type="term" value="F:iron ion binding"/>
    <property type="evidence" value="ECO:0007669"/>
    <property type="project" value="UniProtKB-ARBA"/>
</dbReference>
<keyword evidence="2" id="KW-0560">Oxidoreductase</keyword>
<organism evidence="2 3">
    <name type="scientific">Paludibaculum fermentans</name>
    <dbReference type="NCBI Taxonomy" id="1473598"/>
    <lineage>
        <taxon>Bacteria</taxon>
        <taxon>Pseudomonadati</taxon>
        <taxon>Acidobacteriota</taxon>
        <taxon>Terriglobia</taxon>
        <taxon>Bryobacterales</taxon>
        <taxon>Bryobacteraceae</taxon>
        <taxon>Paludibaculum</taxon>
    </lineage>
</organism>
<dbReference type="PANTHER" id="PTHR20883:SF48">
    <property type="entry name" value="ECTOINE DIOXYGENASE"/>
    <property type="match status" value="1"/>
</dbReference>
<proteinExistence type="predicted"/>
<sequence>MTRKYPASPVEIAAHVKDLGFAICPSAIDPSLLAAFEGALADVEGSTNVRSRGSVYAIRNLLTAAPAVRKLAEAEPLIALARSVLGDTARPVRGLLFDKRPEANWLVPWHQDLTICVKERREIEGFGPWSVKAGVVHVQPPARVLEEMVALRIHLDDAPADNGALRVLPGTHLLGRLSPAKITTLAKEIQVETCASPRGSVLILRPLLLHASSASAKPARRRVIHIEYSSGALPGGLHWHED</sequence>
<dbReference type="Gene3D" id="2.60.120.620">
    <property type="entry name" value="q2cbj1_9rhob like domain"/>
    <property type="match status" value="1"/>
</dbReference>
<dbReference type="GO" id="GO:0016706">
    <property type="term" value="F:2-oxoglutarate-dependent dioxygenase activity"/>
    <property type="evidence" value="ECO:0007669"/>
    <property type="project" value="UniProtKB-ARBA"/>
</dbReference>
<evidence type="ECO:0000313" key="3">
    <source>
        <dbReference type="Proteomes" id="UP000593892"/>
    </source>
</evidence>
<dbReference type="Proteomes" id="UP000593892">
    <property type="component" value="Chromosome"/>
</dbReference>
<evidence type="ECO:0000313" key="2">
    <source>
        <dbReference type="EMBL" id="QOY87056.1"/>
    </source>
</evidence>
<accession>A0A7S7NNU2</accession>
<keyword evidence="3" id="KW-1185">Reference proteome</keyword>
<reference evidence="2 3" key="1">
    <citation type="submission" date="2020-10" db="EMBL/GenBank/DDBJ databases">
        <title>Complete genome sequence of Paludibaculum fermentans P105T, a facultatively anaerobic acidobacterium capable of dissimilatory Fe(III) reduction.</title>
        <authorList>
            <person name="Dedysh S.N."/>
            <person name="Beletsky A.V."/>
            <person name="Kulichevskaya I.S."/>
            <person name="Mardanov A.V."/>
            <person name="Ravin N.V."/>
        </authorList>
    </citation>
    <scope>NUCLEOTIDE SEQUENCE [LARGE SCALE GENOMIC DNA]</scope>
    <source>
        <strain evidence="2 3">P105</strain>
    </source>
</reference>
<dbReference type="InterPro" id="IPR008775">
    <property type="entry name" value="Phytyl_CoA_dOase-like"/>
</dbReference>
<keyword evidence="2" id="KW-0223">Dioxygenase</keyword>
<protein>
    <submittedName>
        <fullName evidence="2">Phytanoyl-CoA dioxygenase family protein</fullName>
    </submittedName>
</protein>
<dbReference type="Pfam" id="PF05721">
    <property type="entry name" value="PhyH"/>
    <property type="match status" value="1"/>
</dbReference>
<dbReference type="PANTHER" id="PTHR20883">
    <property type="entry name" value="PHYTANOYL-COA DIOXYGENASE DOMAIN CONTAINING 1"/>
    <property type="match status" value="1"/>
</dbReference>
<dbReference type="SUPFAM" id="SSF51197">
    <property type="entry name" value="Clavaminate synthase-like"/>
    <property type="match status" value="1"/>
</dbReference>
<comment type="cofactor">
    <cofactor evidence="1">
        <name>Fe(2+)</name>
        <dbReference type="ChEBI" id="CHEBI:29033"/>
    </cofactor>
</comment>
<dbReference type="AlphaFoldDB" id="A0A7S7NNU2"/>
<gene>
    <name evidence="2" type="ORF">IRI77_30465</name>
</gene>
<dbReference type="EMBL" id="CP063849">
    <property type="protein sequence ID" value="QOY87056.1"/>
    <property type="molecule type" value="Genomic_DNA"/>
</dbReference>
<dbReference type="KEGG" id="pfer:IRI77_30465"/>
<name>A0A7S7NNU2_PALFE</name>
<evidence type="ECO:0000256" key="1">
    <source>
        <dbReference type="ARBA" id="ARBA00001954"/>
    </source>
</evidence>